<accession>A0A1H1NBL5</accession>
<organism evidence="2 3">
    <name type="scientific">Microlunatus soli</name>
    <dbReference type="NCBI Taxonomy" id="630515"/>
    <lineage>
        <taxon>Bacteria</taxon>
        <taxon>Bacillati</taxon>
        <taxon>Actinomycetota</taxon>
        <taxon>Actinomycetes</taxon>
        <taxon>Propionibacteriales</taxon>
        <taxon>Propionibacteriaceae</taxon>
        <taxon>Microlunatus</taxon>
    </lineage>
</organism>
<dbReference type="Proteomes" id="UP000199103">
    <property type="component" value="Chromosome I"/>
</dbReference>
<dbReference type="PANTHER" id="PTHR33824">
    <property type="entry name" value="POLYKETIDE CYCLASE/DEHYDRASE AND LIPID TRANSPORT SUPERFAMILY PROTEIN"/>
    <property type="match status" value="1"/>
</dbReference>
<sequence>MGIAQDSIDVNVPIQKAYNQWTQFESFPQFMNGVKSVEQLDDKHLHWKISVAGASREYDAEITEQRPDEVIAWQSSGDNDHSGTVTFEQLDDTTTKVTAAIGYSTEGATEKLADAVNAPERQLSSDLARFKKFIESPEPETGAWRDEIH</sequence>
<dbReference type="InterPro" id="IPR047137">
    <property type="entry name" value="ORF3"/>
</dbReference>
<dbReference type="EMBL" id="LT629772">
    <property type="protein sequence ID" value="SDR96298.1"/>
    <property type="molecule type" value="Genomic_DNA"/>
</dbReference>
<gene>
    <name evidence="2" type="ORF">SAMN04489812_0458</name>
</gene>
<dbReference type="Pfam" id="PF03364">
    <property type="entry name" value="Polyketide_cyc"/>
    <property type="match status" value="1"/>
</dbReference>
<protein>
    <submittedName>
        <fullName evidence="2">Polyketide cyclase / dehydrase and lipid transport</fullName>
    </submittedName>
</protein>
<dbReference type="OrthoDB" id="3695445at2"/>
<evidence type="ECO:0000313" key="2">
    <source>
        <dbReference type="EMBL" id="SDR96298.1"/>
    </source>
</evidence>
<dbReference type="RefSeq" id="WP_091519216.1">
    <property type="nucleotide sequence ID" value="NZ_LT629772.1"/>
</dbReference>
<dbReference type="CDD" id="cd07817">
    <property type="entry name" value="SRPBCC_8"/>
    <property type="match status" value="1"/>
</dbReference>
<reference evidence="2 3" key="1">
    <citation type="submission" date="2016-10" db="EMBL/GenBank/DDBJ databases">
        <authorList>
            <person name="de Groot N.N."/>
        </authorList>
    </citation>
    <scope>NUCLEOTIDE SEQUENCE [LARGE SCALE GENOMIC DNA]</scope>
    <source>
        <strain evidence="2 3">DSM 21800</strain>
    </source>
</reference>
<dbReference type="InterPro" id="IPR005031">
    <property type="entry name" value="COQ10_START"/>
</dbReference>
<dbReference type="STRING" id="630515.SAMN04489812_0458"/>
<dbReference type="SUPFAM" id="SSF55961">
    <property type="entry name" value="Bet v1-like"/>
    <property type="match status" value="1"/>
</dbReference>
<proteinExistence type="predicted"/>
<dbReference type="PANTHER" id="PTHR33824:SF7">
    <property type="entry name" value="POLYKETIDE CYCLASE_DEHYDRASE AND LIPID TRANSPORT SUPERFAMILY PROTEIN"/>
    <property type="match status" value="1"/>
</dbReference>
<dbReference type="AlphaFoldDB" id="A0A1H1NBL5"/>
<name>A0A1H1NBL5_9ACTN</name>
<dbReference type="Gene3D" id="3.30.530.20">
    <property type="match status" value="1"/>
</dbReference>
<keyword evidence="3" id="KW-1185">Reference proteome</keyword>
<evidence type="ECO:0000313" key="3">
    <source>
        <dbReference type="Proteomes" id="UP000199103"/>
    </source>
</evidence>
<dbReference type="InterPro" id="IPR023393">
    <property type="entry name" value="START-like_dom_sf"/>
</dbReference>
<feature type="domain" description="Coenzyme Q-binding protein COQ10 START" evidence="1">
    <location>
        <begin position="10"/>
        <end position="130"/>
    </location>
</feature>
<evidence type="ECO:0000259" key="1">
    <source>
        <dbReference type="Pfam" id="PF03364"/>
    </source>
</evidence>